<gene>
    <name evidence="1" type="ORF">PMAYCL1PPCAC_25559</name>
</gene>
<dbReference type="Proteomes" id="UP001328107">
    <property type="component" value="Unassembled WGS sequence"/>
</dbReference>
<protein>
    <submittedName>
        <fullName evidence="1">Uncharacterized protein</fullName>
    </submittedName>
</protein>
<keyword evidence="2" id="KW-1185">Reference proteome</keyword>
<evidence type="ECO:0000313" key="1">
    <source>
        <dbReference type="EMBL" id="GMR55364.1"/>
    </source>
</evidence>
<organism evidence="1 2">
    <name type="scientific">Pristionchus mayeri</name>
    <dbReference type="NCBI Taxonomy" id="1317129"/>
    <lineage>
        <taxon>Eukaryota</taxon>
        <taxon>Metazoa</taxon>
        <taxon>Ecdysozoa</taxon>
        <taxon>Nematoda</taxon>
        <taxon>Chromadorea</taxon>
        <taxon>Rhabditida</taxon>
        <taxon>Rhabditina</taxon>
        <taxon>Diplogasteromorpha</taxon>
        <taxon>Diplogasteroidea</taxon>
        <taxon>Neodiplogasteridae</taxon>
        <taxon>Pristionchus</taxon>
    </lineage>
</organism>
<sequence length="95" mass="11441">MVYASCFFLKDREMILVRRSGQFHNSIENRKFEFIREIMVLRSQLEKADVTRRRISHQTVVPQIVESVFIRDLQLLGTRKLSRGHQISFHQLDYF</sequence>
<accession>A0AAN5I8H6</accession>
<evidence type="ECO:0000313" key="2">
    <source>
        <dbReference type="Proteomes" id="UP001328107"/>
    </source>
</evidence>
<comment type="caution">
    <text evidence="1">The sequence shown here is derived from an EMBL/GenBank/DDBJ whole genome shotgun (WGS) entry which is preliminary data.</text>
</comment>
<reference evidence="2" key="1">
    <citation type="submission" date="2022-10" db="EMBL/GenBank/DDBJ databases">
        <title>Genome assembly of Pristionchus species.</title>
        <authorList>
            <person name="Yoshida K."/>
            <person name="Sommer R.J."/>
        </authorList>
    </citation>
    <scope>NUCLEOTIDE SEQUENCE [LARGE SCALE GENOMIC DNA]</scope>
    <source>
        <strain evidence="2">RS5460</strain>
    </source>
</reference>
<feature type="non-terminal residue" evidence="1">
    <location>
        <position position="95"/>
    </location>
</feature>
<dbReference type="EMBL" id="BTRK01000005">
    <property type="protein sequence ID" value="GMR55364.1"/>
    <property type="molecule type" value="Genomic_DNA"/>
</dbReference>
<dbReference type="AlphaFoldDB" id="A0AAN5I8H6"/>
<name>A0AAN5I8H6_9BILA</name>
<proteinExistence type="predicted"/>